<evidence type="ECO:0000256" key="3">
    <source>
        <dbReference type="ARBA" id="ARBA00023125"/>
    </source>
</evidence>
<dbReference type="InterPro" id="IPR001138">
    <property type="entry name" value="Zn2Cys6_DnaBD"/>
</dbReference>
<dbReference type="VEuPathDB" id="FungiDB:BO71DRAFT_104064"/>
<evidence type="ECO:0000256" key="1">
    <source>
        <dbReference type="ARBA" id="ARBA00022723"/>
    </source>
</evidence>
<keyword evidence="3" id="KW-0238">DNA-binding</keyword>
<dbReference type="GO" id="GO:0009893">
    <property type="term" value="P:positive regulation of metabolic process"/>
    <property type="evidence" value="ECO:0007669"/>
    <property type="project" value="UniProtKB-ARBA"/>
</dbReference>
<sequence>MTSRGKRTKVGRACQRCRRQKLRCDIQRPCTLCKHAGLECQTGPVDQFRPFRESVESVRTRRRPPRRSTLDRHDEPSESHEAPESLGHFDDQPWSSSTMSLVSGAFDLHNSTTPDTSMTTAMPRGQEPLVSKLPTAGDTSGLERRMNRPSVSSSLLQSSRAVTMELLALLPHRDTAALLVDTYFDRVHWFMLIFHQEDFRQKWQTLYDRPLDELSETCPDIAMISTFLLVITISLQYAGNYRQQLLKAQNMDASLFKEKIFTTIRSRLLDIVSIGSIEAVQTCVLLGTYYVYNGSPNLAWPVCGCGLRIAQALSLHRKFSTVEPVSAQVRKLIETRKRCWWAIYEIETFCSISYGYPHGVVDTDCNLELLDPSGPSLGESAASHNEEHQRPASSLLSYKHLMSKLSVFLKDTLNDLYGIGSCQTGGRQGQTLSFNLRELLRKIPLLDKRLQEWKAELPDSLRLDQSNTTTYLSAEDMDRNIGASGPVFDRHIYQLQALALALAYENARILVHRPLLTYRTKFRADPGTGDLADALRNATRLSLKACQDAAMNTANVGELPIFNLAAETYAAAFISIHTFTAGVLLCVLMSLEPLKPESHQFKIGLRRLLNMQAYLKSKSQSPLSAQGLEILQQLTQLVMEKELKEILGPGNESSLQPVRTNHDEYDDSRHFNGRQNSQAAGNTSEARNEADISNFTDDTTIQPALFDFDQVSFGDELNMPLEPFFIDFNVPSNGFTQEQAWIWGFENPVQF</sequence>
<evidence type="ECO:0000313" key="9">
    <source>
        <dbReference type="Proteomes" id="UP000247810"/>
    </source>
</evidence>
<gene>
    <name evidence="8" type="ORF">BO71DRAFT_104064</name>
</gene>
<name>A0A319DF03_9EURO</name>
<feature type="domain" description="Zn(2)-C6 fungal-type" evidence="7">
    <location>
        <begin position="13"/>
        <end position="42"/>
    </location>
</feature>
<dbReference type="PANTHER" id="PTHR46910">
    <property type="entry name" value="TRANSCRIPTION FACTOR PDR1"/>
    <property type="match status" value="1"/>
</dbReference>
<dbReference type="GO" id="GO:0003677">
    <property type="term" value="F:DNA binding"/>
    <property type="evidence" value="ECO:0007669"/>
    <property type="project" value="UniProtKB-KW"/>
</dbReference>
<dbReference type="SMART" id="SM00066">
    <property type="entry name" value="GAL4"/>
    <property type="match status" value="1"/>
</dbReference>
<dbReference type="SMART" id="SM00906">
    <property type="entry name" value="Fungal_trans"/>
    <property type="match status" value="1"/>
</dbReference>
<evidence type="ECO:0000259" key="7">
    <source>
        <dbReference type="PROSITE" id="PS50048"/>
    </source>
</evidence>
<evidence type="ECO:0000256" key="2">
    <source>
        <dbReference type="ARBA" id="ARBA00023015"/>
    </source>
</evidence>
<dbReference type="CDD" id="cd00067">
    <property type="entry name" value="GAL4"/>
    <property type="match status" value="1"/>
</dbReference>
<protein>
    <recommendedName>
        <fullName evidence="7">Zn(2)-C6 fungal-type domain-containing protein</fullName>
    </recommendedName>
</protein>
<dbReference type="AlphaFoldDB" id="A0A319DF03"/>
<dbReference type="Proteomes" id="UP000247810">
    <property type="component" value="Unassembled WGS sequence"/>
</dbReference>
<keyword evidence="5" id="KW-0539">Nucleus</keyword>
<feature type="region of interest" description="Disordered" evidence="6">
    <location>
        <begin position="649"/>
        <end position="688"/>
    </location>
</feature>
<evidence type="ECO:0000256" key="5">
    <source>
        <dbReference type="ARBA" id="ARBA00023242"/>
    </source>
</evidence>
<dbReference type="CDD" id="cd12148">
    <property type="entry name" value="fungal_TF_MHR"/>
    <property type="match status" value="1"/>
</dbReference>
<feature type="compositionally biased region" description="Basic and acidic residues" evidence="6">
    <location>
        <begin position="68"/>
        <end position="91"/>
    </location>
</feature>
<keyword evidence="4" id="KW-0804">Transcription</keyword>
<dbReference type="GO" id="GO:0006351">
    <property type="term" value="P:DNA-templated transcription"/>
    <property type="evidence" value="ECO:0007669"/>
    <property type="project" value="InterPro"/>
</dbReference>
<keyword evidence="1" id="KW-0479">Metal-binding</keyword>
<evidence type="ECO:0000256" key="6">
    <source>
        <dbReference type="SAM" id="MobiDB-lite"/>
    </source>
</evidence>
<dbReference type="GO" id="GO:0008270">
    <property type="term" value="F:zinc ion binding"/>
    <property type="evidence" value="ECO:0007669"/>
    <property type="project" value="InterPro"/>
</dbReference>
<dbReference type="InterPro" id="IPR036864">
    <property type="entry name" value="Zn2-C6_fun-type_DNA-bd_sf"/>
</dbReference>
<dbReference type="PROSITE" id="PS50048">
    <property type="entry name" value="ZN2_CY6_FUNGAL_2"/>
    <property type="match status" value="1"/>
</dbReference>
<evidence type="ECO:0000313" key="8">
    <source>
        <dbReference type="EMBL" id="PYH89643.1"/>
    </source>
</evidence>
<dbReference type="InterPro" id="IPR050987">
    <property type="entry name" value="AtrR-like"/>
</dbReference>
<dbReference type="Pfam" id="PF00172">
    <property type="entry name" value="Zn_clus"/>
    <property type="match status" value="1"/>
</dbReference>
<dbReference type="Pfam" id="PF04082">
    <property type="entry name" value="Fungal_trans"/>
    <property type="match status" value="1"/>
</dbReference>
<dbReference type="PANTHER" id="PTHR46910:SF17">
    <property type="entry name" value="SCFA-RELATED"/>
    <property type="match status" value="1"/>
</dbReference>
<feature type="compositionally biased region" description="Polar residues" evidence="6">
    <location>
        <begin position="673"/>
        <end position="688"/>
    </location>
</feature>
<organism evidence="8 9">
    <name type="scientific">Aspergillus ellipticus CBS 707.79</name>
    <dbReference type="NCBI Taxonomy" id="1448320"/>
    <lineage>
        <taxon>Eukaryota</taxon>
        <taxon>Fungi</taxon>
        <taxon>Dikarya</taxon>
        <taxon>Ascomycota</taxon>
        <taxon>Pezizomycotina</taxon>
        <taxon>Eurotiomycetes</taxon>
        <taxon>Eurotiomycetidae</taxon>
        <taxon>Eurotiales</taxon>
        <taxon>Aspergillaceae</taxon>
        <taxon>Aspergillus</taxon>
        <taxon>Aspergillus subgen. Circumdati</taxon>
    </lineage>
</organism>
<feature type="region of interest" description="Disordered" evidence="6">
    <location>
        <begin position="51"/>
        <end position="93"/>
    </location>
</feature>
<keyword evidence="2" id="KW-0805">Transcription regulation</keyword>
<accession>A0A319DF03</accession>
<dbReference type="EMBL" id="KZ826019">
    <property type="protein sequence ID" value="PYH89643.1"/>
    <property type="molecule type" value="Genomic_DNA"/>
</dbReference>
<dbReference type="SUPFAM" id="SSF57701">
    <property type="entry name" value="Zn2/Cys6 DNA-binding domain"/>
    <property type="match status" value="1"/>
</dbReference>
<dbReference type="PROSITE" id="PS00463">
    <property type="entry name" value="ZN2_CY6_FUNGAL_1"/>
    <property type="match status" value="1"/>
</dbReference>
<feature type="compositionally biased region" description="Basic and acidic residues" evidence="6">
    <location>
        <begin position="660"/>
        <end position="670"/>
    </location>
</feature>
<proteinExistence type="predicted"/>
<dbReference type="Gene3D" id="4.10.240.10">
    <property type="entry name" value="Zn(2)-C6 fungal-type DNA-binding domain"/>
    <property type="match status" value="1"/>
</dbReference>
<reference evidence="8 9" key="1">
    <citation type="submission" date="2018-02" db="EMBL/GenBank/DDBJ databases">
        <title>The genomes of Aspergillus section Nigri reveals drivers in fungal speciation.</title>
        <authorList>
            <consortium name="DOE Joint Genome Institute"/>
            <person name="Vesth T.C."/>
            <person name="Nybo J."/>
            <person name="Theobald S."/>
            <person name="Brandl J."/>
            <person name="Frisvad J.C."/>
            <person name="Nielsen K.F."/>
            <person name="Lyhne E.K."/>
            <person name="Kogle M.E."/>
            <person name="Kuo A."/>
            <person name="Riley R."/>
            <person name="Clum A."/>
            <person name="Nolan M."/>
            <person name="Lipzen A."/>
            <person name="Salamov A."/>
            <person name="Henrissat B."/>
            <person name="Wiebenga A."/>
            <person name="De vries R.P."/>
            <person name="Grigoriev I.V."/>
            <person name="Mortensen U.H."/>
            <person name="Andersen M.R."/>
            <person name="Baker S.E."/>
        </authorList>
    </citation>
    <scope>NUCLEOTIDE SEQUENCE [LARGE SCALE GENOMIC DNA]</scope>
    <source>
        <strain evidence="8 9">CBS 707.79</strain>
    </source>
</reference>
<keyword evidence="9" id="KW-1185">Reference proteome</keyword>
<evidence type="ECO:0000256" key="4">
    <source>
        <dbReference type="ARBA" id="ARBA00023163"/>
    </source>
</evidence>
<dbReference type="OrthoDB" id="3266505at2759"/>
<dbReference type="InterPro" id="IPR007219">
    <property type="entry name" value="XnlR_reg_dom"/>
</dbReference>
<dbReference type="GO" id="GO:0000981">
    <property type="term" value="F:DNA-binding transcription factor activity, RNA polymerase II-specific"/>
    <property type="evidence" value="ECO:0007669"/>
    <property type="project" value="InterPro"/>
</dbReference>